<gene>
    <name evidence="3" type="ORF">PANDA_005273</name>
</gene>
<dbReference type="PROSITE" id="PS50838">
    <property type="entry name" value="MAGE"/>
    <property type="match status" value="1"/>
</dbReference>
<proteinExistence type="predicted"/>
<dbReference type="Gene3D" id="1.10.10.1210">
    <property type="entry name" value="MAGE homology domain, winged helix WH2 motif"/>
    <property type="match status" value="1"/>
</dbReference>
<feature type="region of interest" description="Disordered" evidence="1">
    <location>
        <begin position="262"/>
        <end position="284"/>
    </location>
</feature>
<dbReference type="PANTHER" id="PTHR11736:SF14">
    <property type="entry name" value="NSE3 HOMOLOG, SMC5-SMC6 COMPLEX COMPONENT"/>
    <property type="match status" value="1"/>
</dbReference>
<dbReference type="FunFam" id="1.10.10.1210:FF:000001">
    <property type="entry name" value="melanoma-associated antigen D1"/>
    <property type="match status" value="1"/>
</dbReference>
<reference evidence="3" key="1">
    <citation type="journal article" date="2010" name="Nature">
        <title>The sequence and de novo assembly of the giant panda genome.</title>
        <authorList>
            <person name="Li R."/>
            <person name="Fan W."/>
            <person name="Tian G."/>
            <person name="Zhu H."/>
            <person name="He L."/>
            <person name="Cai J."/>
            <person name="Huang Q."/>
            <person name="Cai Q."/>
            <person name="Li B."/>
            <person name="Bai Y."/>
            <person name="Zhang Z."/>
            <person name="Zhang Y."/>
            <person name="Wang W."/>
            <person name="Li J."/>
            <person name="Wei F."/>
            <person name="Li H."/>
            <person name="Jian M."/>
            <person name="Li J."/>
            <person name="Zhang Z."/>
            <person name="Nielsen R."/>
            <person name="Li D."/>
            <person name="Gu W."/>
            <person name="Yang Z."/>
            <person name="Xuan Z."/>
            <person name="Ryder O.A."/>
            <person name="Leung F.C."/>
            <person name="Zhou Y."/>
            <person name="Cao J."/>
            <person name="Sun X."/>
            <person name="Fu Y."/>
            <person name="Fang X."/>
            <person name="Guo X."/>
            <person name="Wang B."/>
            <person name="Hou R."/>
            <person name="Shen F."/>
            <person name="Mu B."/>
            <person name="Ni P."/>
            <person name="Lin R."/>
            <person name="Qian W."/>
            <person name="Wang G."/>
            <person name="Yu C."/>
            <person name="Nie W."/>
            <person name="Wang J."/>
            <person name="Wu Z."/>
            <person name="Liang H."/>
            <person name="Min J."/>
            <person name="Wu Q."/>
            <person name="Cheng S."/>
            <person name="Ruan J."/>
            <person name="Wang M."/>
            <person name="Shi Z."/>
            <person name="Wen M."/>
            <person name="Liu B."/>
            <person name="Ren X."/>
            <person name="Zheng H."/>
            <person name="Dong D."/>
            <person name="Cook K."/>
            <person name="Shan G."/>
            <person name="Zhang H."/>
            <person name="Kosiol C."/>
            <person name="Xie X."/>
            <person name="Lu Z."/>
            <person name="Zheng H."/>
            <person name="Li Y."/>
            <person name="Steiner C.C."/>
            <person name="Lam T.T."/>
            <person name="Lin S."/>
            <person name="Zhang Q."/>
            <person name="Li G."/>
            <person name="Tian J."/>
            <person name="Gong T."/>
            <person name="Liu H."/>
            <person name="Zhang D."/>
            <person name="Fang L."/>
            <person name="Ye C."/>
            <person name="Zhang J."/>
            <person name="Hu W."/>
            <person name="Xu A."/>
            <person name="Ren Y."/>
            <person name="Zhang G."/>
            <person name="Bruford M.W."/>
            <person name="Li Q."/>
            <person name="Ma L."/>
            <person name="Guo Y."/>
            <person name="An N."/>
            <person name="Hu Y."/>
            <person name="Zheng Y."/>
            <person name="Shi Y."/>
            <person name="Li Z."/>
            <person name="Liu Q."/>
            <person name="Chen Y."/>
            <person name="Zhao J."/>
            <person name="Qu N."/>
            <person name="Zhao S."/>
            <person name="Tian F."/>
            <person name="Wang X."/>
            <person name="Wang H."/>
            <person name="Xu L."/>
            <person name="Liu X."/>
            <person name="Vinar T."/>
            <person name="Wang Y."/>
            <person name="Lam T.W."/>
            <person name="Yiu S.M."/>
            <person name="Liu S."/>
            <person name="Zhang H."/>
            <person name="Li D."/>
            <person name="Huang Y."/>
            <person name="Wang X."/>
            <person name="Yang G."/>
            <person name="Jiang Z."/>
            <person name="Wang J."/>
            <person name="Qin N."/>
            <person name="Li L."/>
            <person name="Li J."/>
            <person name="Bolund L."/>
            <person name="Kristiansen K."/>
            <person name="Wong G.K."/>
            <person name="Olson M."/>
            <person name="Zhang X."/>
            <person name="Li S."/>
            <person name="Yang H."/>
            <person name="Wang J."/>
            <person name="Wang J."/>
        </authorList>
    </citation>
    <scope>NUCLEOTIDE SEQUENCE [LARGE SCALE GENOMIC DNA]</scope>
</reference>
<dbReference type="PANTHER" id="PTHR11736">
    <property type="entry name" value="MELANOMA-ASSOCIATED ANTIGEN MAGE ANTIGEN"/>
    <property type="match status" value="1"/>
</dbReference>
<sequence length="305" mass="33970">MAIYRPKGHMERGDKTGERWFQMRAVKCQCPEARQIGPSGTACPSVGGRYKPFSGEMSSDQEREEPQALPGVKSRKPSEDQGHNLSLNRRENSLALLLHSRLKAPVAGDAPSDCLIVGIARSVRDPHPRSLLLQLFHASGLNKDGERVSTLPAEEACSEGTIMQAALLTVGRQQKMRHLIFGEPRNFITEDLEQERYLQYRQVANSDPPRYEFLWGPRAHAETSKMRVLELLLRSCKIHDTVPSAFPCHYEEALRDEEERARARAAAGAASTTEAGARSRAKSSSSFLPQRGLRHILCFVVNKGS</sequence>
<dbReference type="GO" id="GO:0005634">
    <property type="term" value="C:nucleus"/>
    <property type="evidence" value="ECO:0007669"/>
    <property type="project" value="TreeGrafter"/>
</dbReference>
<name>D2H5S9_AILME</name>
<feature type="compositionally biased region" description="Basic and acidic residues" evidence="1">
    <location>
        <begin position="76"/>
        <end position="87"/>
    </location>
</feature>
<feature type="region of interest" description="Disordered" evidence="1">
    <location>
        <begin position="37"/>
        <end position="87"/>
    </location>
</feature>
<dbReference type="EMBL" id="GL192513">
    <property type="protein sequence ID" value="EFB26644.1"/>
    <property type="molecule type" value="Genomic_DNA"/>
</dbReference>
<feature type="domain" description="MAGE" evidence="2">
    <location>
        <begin position="167"/>
        <end position="253"/>
    </location>
</feature>
<feature type="compositionally biased region" description="Low complexity" evidence="1">
    <location>
        <begin position="264"/>
        <end position="284"/>
    </location>
</feature>
<organism evidence="3">
    <name type="scientific">Ailuropoda melanoleuca</name>
    <name type="common">Giant panda</name>
    <dbReference type="NCBI Taxonomy" id="9646"/>
    <lineage>
        <taxon>Eukaryota</taxon>
        <taxon>Metazoa</taxon>
        <taxon>Chordata</taxon>
        <taxon>Craniata</taxon>
        <taxon>Vertebrata</taxon>
        <taxon>Euteleostomi</taxon>
        <taxon>Mammalia</taxon>
        <taxon>Eutheria</taxon>
        <taxon>Laurasiatheria</taxon>
        <taxon>Carnivora</taxon>
        <taxon>Caniformia</taxon>
        <taxon>Ursidae</taxon>
        <taxon>Ailuropoda</taxon>
    </lineage>
</organism>
<dbReference type="InParanoid" id="D2H5S9"/>
<protein>
    <recommendedName>
        <fullName evidence="2">MAGE domain-containing protein</fullName>
    </recommendedName>
</protein>
<evidence type="ECO:0000259" key="2">
    <source>
        <dbReference type="PROSITE" id="PS50838"/>
    </source>
</evidence>
<dbReference type="InterPro" id="IPR002190">
    <property type="entry name" value="MHD_dom"/>
</dbReference>
<evidence type="ECO:0000313" key="3">
    <source>
        <dbReference type="EMBL" id="EFB26644.1"/>
    </source>
</evidence>
<evidence type="ECO:0000256" key="1">
    <source>
        <dbReference type="SAM" id="MobiDB-lite"/>
    </source>
</evidence>
<dbReference type="AlphaFoldDB" id="D2H5S9"/>
<dbReference type="SMART" id="SM01373">
    <property type="entry name" value="MAGE"/>
    <property type="match status" value="1"/>
</dbReference>
<dbReference type="InterPro" id="IPR037445">
    <property type="entry name" value="MAGE"/>
</dbReference>
<dbReference type="GO" id="GO:0000122">
    <property type="term" value="P:negative regulation of transcription by RNA polymerase II"/>
    <property type="evidence" value="ECO:0007669"/>
    <property type="project" value="TreeGrafter"/>
</dbReference>
<dbReference type="InterPro" id="IPR041899">
    <property type="entry name" value="MAGE_WH2"/>
</dbReference>
<accession>D2H5S9</accession>